<accession>A0A512IU17</accession>
<dbReference type="Proteomes" id="UP000321258">
    <property type="component" value="Unassembled WGS sequence"/>
</dbReference>
<dbReference type="Pfam" id="PF10082">
    <property type="entry name" value="BBP2_2"/>
    <property type="match status" value="1"/>
</dbReference>
<feature type="signal peptide" evidence="2">
    <location>
        <begin position="1"/>
        <end position="39"/>
    </location>
</feature>
<dbReference type="InterPro" id="IPR018759">
    <property type="entry name" value="BBP2_2"/>
</dbReference>
<keyword evidence="4" id="KW-1185">Reference proteome</keyword>
<evidence type="ECO:0000313" key="4">
    <source>
        <dbReference type="Proteomes" id="UP000321258"/>
    </source>
</evidence>
<gene>
    <name evidence="3" type="ORF">MHA02_35330</name>
</gene>
<feature type="chain" id="PRO_5021801005" evidence="2">
    <location>
        <begin position="40"/>
        <end position="595"/>
    </location>
</feature>
<comment type="caution">
    <text evidence="3">The sequence shown here is derived from an EMBL/GenBank/DDBJ whole genome shotgun (WGS) entry which is preliminary data.</text>
</comment>
<reference evidence="3 4" key="1">
    <citation type="submission" date="2019-07" db="EMBL/GenBank/DDBJ databases">
        <title>Whole genome shotgun sequence of Methylobacterium haplocladii NBRC 107714.</title>
        <authorList>
            <person name="Hosoyama A."/>
            <person name="Uohara A."/>
            <person name="Ohji S."/>
            <person name="Ichikawa N."/>
        </authorList>
    </citation>
    <scope>NUCLEOTIDE SEQUENCE [LARGE SCALE GENOMIC DNA]</scope>
    <source>
        <strain evidence="3 4">NBRC 107714</strain>
    </source>
</reference>
<dbReference type="RefSeq" id="WP_238180201.1">
    <property type="nucleotide sequence ID" value="NZ_BJZT01000039.1"/>
</dbReference>
<evidence type="ECO:0000256" key="1">
    <source>
        <dbReference type="SAM" id="MobiDB-lite"/>
    </source>
</evidence>
<keyword evidence="2" id="KW-0732">Signal</keyword>
<name>A0A512IU17_9HYPH</name>
<feature type="region of interest" description="Disordered" evidence="1">
    <location>
        <begin position="115"/>
        <end position="146"/>
    </location>
</feature>
<dbReference type="SUPFAM" id="SSF56925">
    <property type="entry name" value="OMPA-like"/>
    <property type="match status" value="1"/>
</dbReference>
<dbReference type="EMBL" id="BJZT01000039">
    <property type="protein sequence ID" value="GEP01146.1"/>
    <property type="molecule type" value="Genomic_DNA"/>
</dbReference>
<dbReference type="InterPro" id="IPR011250">
    <property type="entry name" value="OMP/PagP_B-barrel"/>
</dbReference>
<dbReference type="AlphaFoldDB" id="A0A512IU17"/>
<sequence length="595" mass="63185">MTGERPIAGARRRQVAKRRLALLLAGTALTGLLGGAARAQSTDQDTGAPAFEAGSPLAKKRASDRFGLDNAQNGLPALRNGSLGNASLLGGSPGSGEAAGGISDDQSVARLPRFRTAGSPVSGLTGTRGAGAPPSLLRQRAAPPRRYGVPTRILTRTRTQGFVTDLRLSPVIQPTVSGVPLPLSVPLPTAIPLLGLSSPGRLLLGATGFRRPDEADPAYAPLGIKLGTMTFLPAFTQGIGYDSNPDQTTANAAKGSLALRSDAELGFRSDWSSSELSGELRAGYSAFPDNDMASRPNASGITRMRVDVSRDTRIDLETRFLVDTQRTGSPDVGAAATSRPIFATYGASAGVTESFNRLQLTLRGSIDRQVFDDAQLQNGTTLIQSDRNANQYGVRLRAGYEISPVITPFVEVLLDTRIYDTPVDQSGYRRDSDGAGFSAGAAINLTRFVSAEVSAGLQRRDYVDRALRSITAPILNAALIWQASPLTTVRFSQQTGVIETSVPGSSGVFTDAATLEVQHDLLRNLAITVGGAYLSSNYQGVSIRERGFSALARVDYRFNRWLTLRGSYVYQQITSSVASSSFNDNIFLLGMRINP</sequence>
<evidence type="ECO:0000256" key="2">
    <source>
        <dbReference type="SAM" id="SignalP"/>
    </source>
</evidence>
<evidence type="ECO:0000313" key="3">
    <source>
        <dbReference type="EMBL" id="GEP01146.1"/>
    </source>
</evidence>
<proteinExistence type="predicted"/>
<protein>
    <submittedName>
        <fullName evidence="3">Membrane protein</fullName>
    </submittedName>
</protein>
<organism evidence="3 4">
    <name type="scientific">Methylobacterium haplocladii</name>
    <dbReference type="NCBI Taxonomy" id="1176176"/>
    <lineage>
        <taxon>Bacteria</taxon>
        <taxon>Pseudomonadati</taxon>
        <taxon>Pseudomonadota</taxon>
        <taxon>Alphaproteobacteria</taxon>
        <taxon>Hyphomicrobiales</taxon>
        <taxon>Methylobacteriaceae</taxon>
        <taxon>Methylobacterium</taxon>
    </lineage>
</organism>